<dbReference type="CDD" id="cd02869">
    <property type="entry name" value="PseudoU_synth_RluA_like"/>
    <property type="match status" value="1"/>
</dbReference>
<evidence type="ECO:0000313" key="5">
    <source>
        <dbReference type="EMBL" id="CAE0707968.1"/>
    </source>
</evidence>
<proteinExistence type="inferred from homology"/>
<feature type="chain" id="PRO_5035586162" description="Pseudouridine synthase RsuA/RluA-like domain-containing protein" evidence="2">
    <location>
        <begin position="24"/>
        <end position="517"/>
    </location>
</feature>
<sequence>MFGSKRCRHRLTSLLAILLPIHWSNNFSSSEALLISSRQPNTSLATSGTSPLSLYRRYENGSTWRYSTSLFVSNTELSSDLAQNIRQSFKEKETDGVVELAASSSLMADTDVDIEEKLIPAILEASGGGKGVTASIMNALIGSSCLATPSDDETWCLISDRIISLMDGLQETADIVPDIVTYSLAHQALLNDPDDHDLANTVLEQAERNSKKIAGGKRRKLLASSRRKKMSSFSDAEGNLKELLGSDFKVLLETDDLAVVNKPSGVPCFHVKTTTAGKIKRGKGKRKAKAGSNEDFSASSDVSLEDALVSCNVHLSTLNPEALGLVHRLDRGSSGCLVLAKSNEMHTKLILEFFLRRTTKKYVALARQTSLSSIPEEGAGFIDHPVGGRPARSKYRVLKRYQSSNDDKLEDDAALVEFEIFTGRKHQIRVHAAEVLGSPVWSDSLYSTNEDGIAKKNRVSADSSERIFLHASHLTIPQLGIDIESPVPMWWESTISTFKSKEGNTKESPVIAKNNLT</sequence>
<dbReference type="Gene3D" id="3.30.2350.10">
    <property type="entry name" value="Pseudouridine synthase"/>
    <property type="match status" value="1"/>
</dbReference>
<dbReference type="GO" id="GO:0000455">
    <property type="term" value="P:enzyme-directed rRNA pseudouridine synthesis"/>
    <property type="evidence" value="ECO:0007669"/>
    <property type="project" value="TreeGrafter"/>
</dbReference>
<dbReference type="InterPro" id="IPR020103">
    <property type="entry name" value="PsdUridine_synth_cat_dom_sf"/>
</dbReference>
<dbReference type="SUPFAM" id="SSF55120">
    <property type="entry name" value="Pseudouridine synthase"/>
    <property type="match status" value="1"/>
</dbReference>
<organism evidence="5">
    <name type="scientific">Pseudo-nitzschia australis</name>
    <dbReference type="NCBI Taxonomy" id="44445"/>
    <lineage>
        <taxon>Eukaryota</taxon>
        <taxon>Sar</taxon>
        <taxon>Stramenopiles</taxon>
        <taxon>Ochrophyta</taxon>
        <taxon>Bacillariophyta</taxon>
        <taxon>Bacillariophyceae</taxon>
        <taxon>Bacillariophycidae</taxon>
        <taxon>Bacillariales</taxon>
        <taxon>Bacillariaceae</taxon>
        <taxon>Pseudo-nitzschia</taxon>
    </lineage>
</organism>
<accession>A0A6U9VCB9</accession>
<comment type="similarity">
    <text evidence="1">Belongs to the pseudouridine synthase RluA family.</text>
</comment>
<dbReference type="InterPro" id="IPR050188">
    <property type="entry name" value="RluA_PseudoU_synthase"/>
</dbReference>
<reference evidence="5" key="1">
    <citation type="submission" date="2021-01" db="EMBL/GenBank/DDBJ databases">
        <authorList>
            <person name="Corre E."/>
            <person name="Pelletier E."/>
            <person name="Niang G."/>
            <person name="Scheremetjew M."/>
            <person name="Finn R."/>
            <person name="Kale V."/>
            <person name="Holt S."/>
            <person name="Cochrane G."/>
            <person name="Meng A."/>
            <person name="Brown T."/>
            <person name="Cohen L."/>
        </authorList>
    </citation>
    <scope>NUCLEOTIDE SEQUENCE</scope>
    <source>
        <strain evidence="5">10249 10 AB</strain>
    </source>
</reference>
<dbReference type="InterPro" id="IPR006145">
    <property type="entry name" value="PsdUridine_synth_RsuA/RluA"/>
</dbReference>
<evidence type="ECO:0000256" key="2">
    <source>
        <dbReference type="SAM" id="SignalP"/>
    </source>
</evidence>
<dbReference type="PANTHER" id="PTHR21600:SF87">
    <property type="entry name" value="RNA PSEUDOURIDYLATE SYNTHASE DOMAIN-CONTAINING PROTEIN 1"/>
    <property type="match status" value="1"/>
</dbReference>
<dbReference type="EMBL" id="HBIX01000902">
    <property type="protein sequence ID" value="CAE0707967.1"/>
    <property type="molecule type" value="Transcribed_RNA"/>
</dbReference>
<dbReference type="GO" id="GO:0003723">
    <property type="term" value="F:RNA binding"/>
    <property type="evidence" value="ECO:0007669"/>
    <property type="project" value="InterPro"/>
</dbReference>
<dbReference type="GO" id="GO:0009982">
    <property type="term" value="F:pseudouridine synthase activity"/>
    <property type="evidence" value="ECO:0007669"/>
    <property type="project" value="InterPro"/>
</dbReference>
<protein>
    <recommendedName>
        <fullName evidence="3">Pseudouridine synthase RsuA/RluA-like domain-containing protein</fullName>
    </recommendedName>
</protein>
<evidence type="ECO:0000259" key="3">
    <source>
        <dbReference type="Pfam" id="PF00849"/>
    </source>
</evidence>
<name>A0A6U9VCB9_9STRA</name>
<dbReference type="PANTHER" id="PTHR21600">
    <property type="entry name" value="MITOCHONDRIAL RNA PSEUDOURIDINE SYNTHASE"/>
    <property type="match status" value="1"/>
</dbReference>
<dbReference type="AlphaFoldDB" id="A0A6U9VCB9"/>
<dbReference type="Pfam" id="PF00849">
    <property type="entry name" value="PseudoU_synth_2"/>
    <property type="match status" value="1"/>
</dbReference>
<keyword evidence="2" id="KW-0732">Signal</keyword>
<feature type="signal peptide" evidence="2">
    <location>
        <begin position="1"/>
        <end position="23"/>
    </location>
</feature>
<dbReference type="EMBL" id="HBIX01000903">
    <property type="protein sequence ID" value="CAE0707968.1"/>
    <property type="molecule type" value="Transcribed_RNA"/>
</dbReference>
<feature type="domain" description="Pseudouridine synthase RsuA/RluA-like" evidence="3">
    <location>
        <begin position="256"/>
        <end position="433"/>
    </location>
</feature>
<evidence type="ECO:0000256" key="1">
    <source>
        <dbReference type="ARBA" id="ARBA00010876"/>
    </source>
</evidence>
<evidence type="ECO:0000313" key="4">
    <source>
        <dbReference type="EMBL" id="CAE0707967.1"/>
    </source>
</evidence>
<gene>
    <name evidence="4" type="ORF">PAUS00366_LOCUS687</name>
    <name evidence="5" type="ORF">PAUS00366_LOCUS688</name>
</gene>